<dbReference type="InterPro" id="IPR000836">
    <property type="entry name" value="PRTase_dom"/>
</dbReference>
<dbReference type="KEGG" id="dka:DKAM_0717"/>
<dbReference type="Pfam" id="PF14681">
    <property type="entry name" value="UPRTase"/>
    <property type="match status" value="1"/>
</dbReference>
<dbReference type="AlphaFoldDB" id="B8D4L2"/>
<dbReference type="Gene3D" id="3.40.50.2020">
    <property type="match status" value="1"/>
</dbReference>
<keyword evidence="2" id="KW-0328">Glycosyltransferase</keyword>
<dbReference type="Proteomes" id="UP000006903">
    <property type="component" value="Chromosome"/>
</dbReference>
<feature type="domain" description="Phosphoribosyltransferase" evidence="1">
    <location>
        <begin position="9"/>
        <end position="208"/>
    </location>
</feature>
<dbReference type="NCBIfam" id="NF001097">
    <property type="entry name" value="PRK00129.1"/>
    <property type="match status" value="1"/>
</dbReference>
<dbReference type="InterPro" id="IPR029057">
    <property type="entry name" value="PRTase-like"/>
</dbReference>
<name>B8D4L2_DESA1</name>
<dbReference type="HOGENOM" id="CLU_067096_2_0_2"/>
<organism evidence="2 3">
    <name type="scientific">Desulfurococcus amylolyticus (strain DSM 18924 / JCM 16383 / VKM B-2413 / 1221n)</name>
    <name type="common">Desulfurococcus kamchatkensis</name>
    <dbReference type="NCBI Taxonomy" id="490899"/>
    <lineage>
        <taxon>Archaea</taxon>
        <taxon>Thermoproteota</taxon>
        <taxon>Thermoprotei</taxon>
        <taxon>Desulfurococcales</taxon>
        <taxon>Desulfurococcaceae</taxon>
        <taxon>Desulfurococcus</taxon>
    </lineage>
</organism>
<protein>
    <submittedName>
        <fullName evidence="2">Probable uracil phosphoribosyltransferase</fullName>
    </submittedName>
</protein>
<dbReference type="CDD" id="cd06223">
    <property type="entry name" value="PRTases_typeI"/>
    <property type="match status" value="1"/>
</dbReference>
<dbReference type="SUPFAM" id="SSF53271">
    <property type="entry name" value="PRTase-like"/>
    <property type="match status" value="1"/>
</dbReference>
<keyword evidence="2" id="KW-0808">Transferase</keyword>
<dbReference type="GO" id="GO:0016757">
    <property type="term" value="F:glycosyltransferase activity"/>
    <property type="evidence" value="ECO:0007669"/>
    <property type="project" value="UniProtKB-KW"/>
</dbReference>
<proteinExistence type="predicted"/>
<reference evidence="2 3" key="1">
    <citation type="journal article" date="2009" name="J. Bacteriol.">
        <title>Complete genome sequence of the anaerobic, protein-degrading hyperthermophilic crenarchaeon Desulfurococcus kamchatkensis.</title>
        <authorList>
            <person name="Ravin N.V."/>
            <person name="Mardanov A.V."/>
            <person name="Beletsky A.V."/>
            <person name="Kublanov I.V."/>
            <person name="Kolganova T.V."/>
            <person name="Lebedinsky A.V."/>
            <person name="Chernyh N.A."/>
            <person name="Bonch-Osmolovskaya E.A."/>
            <person name="Skryabin K.G."/>
        </authorList>
    </citation>
    <scope>NUCLEOTIDE SEQUENCE [LARGE SCALE GENOMIC DNA]</scope>
    <source>
        <strain evidence="3">DSM 18924 / JCM 16383 / VKM B-2413 / 1221n</strain>
    </source>
</reference>
<evidence type="ECO:0000313" key="3">
    <source>
        <dbReference type="Proteomes" id="UP000006903"/>
    </source>
</evidence>
<dbReference type="EMBL" id="CP001140">
    <property type="protein sequence ID" value="ACL11043.1"/>
    <property type="molecule type" value="Genomic_DNA"/>
</dbReference>
<dbReference type="STRING" id="490899.DKAM_0717"/>
<gene>
    <name evidence="2" type="ordered locus">DKAM_0717</name>
</gene>
<evidence type="ECO:0000313" key="2">
    <source>
        <dbReference type="EMBL" id="ACL11043.1"/>
    </source>
</evidence>
<sequence length="233" mass="26153">MRHMGRLIVIDNPLAKYYLTLLRKPGTTPGLFREYMRKLGFIMGYEVSRLLEWGRVFVDSDHGRAEGFYPYKPVYIIGVLGASIPFTHGLWDAMPWAGLGLVAARRVISGNRVDAEIYYERMPSNLTAYTVIVVDPTLATGRTMVRVVEEVRARGGGRIIAATVLASRYGVEYFHSRFDEIPLLAIEVDPVLDKNYFIMPGIGDAGDRSLSADMAFEPRLGLEFSEPGEDRVE</sequence>
<evidence type="ECO:0000259" key="1">
    <source>
        <dbReference type="Pfam" id="PF14681"/>
    </source>
</evidence>
<dbReference type="eggNOG" id="arCOG04128">
    <property type="taxonomic scope" value="Archaea"/>
</dbReference>
<accession>B8D4L2</accession>